<feature type="region of interest" description="Disordered" evidence="1">
    <location>
        <begin position="1"/>
        <end position="41"/>
    </location>
</feature>
<comment type="caution">
    <text evidence="2">The sequence shown here is derived from an EMBL/GenBank/DDBJ whole genome shotgun (WGS) entry which is preliminary data.</text>
</comment>
<evidence type="ECO:0000313" key="2">
    <source>
        <dbReference type="EMBL" id="KAJ1087290.1"/>
    </source>
</evidence>
<protein>
    <submittedName>
        <fullName evidence="2">Uncharacterized protein</fullName>
    </submittedName>
</protein>
<sequence>MRGQSETPPTLSRPSQQHNITPLSSSRPAFDETAGTSRQGYQFSEGKQLIFKATLMSVSRTSVAGPQQHYASGRYTFNASVPLRGTTNVTPLDTSRDLCRAWHMADTLPAPPASQREDRGSTFLASGRDCNVSDI</sequence>
<dbReference type="Proteomes" id="UP001066276">
    <property type="component" value="Chromosome 11"/>
</dbReference>
<feature type="compositionally biased region" description="Polar residues" evidence="1">
    <location>
        <begin position="1"/>
        <end position="27"/>
    </location>
</feature>
<evidence type="ECO:0000313" key="3">
    <source>
        <dbReference type="Proteomes" id="UP001066276"/>
    </source>
</evidence>
<reference evidence="2" key="1">
    <citation type="journal article" date="2022" name="bioRxiv">
        <title>Sequencing and chromosome-scale assembly of the giantPleurodeles waltlgenome.</title>
        <authorList>
            <person name="Brown T."/>
            <person name="Elewa A."/>
            <person name="Iarovenko S."/>
            <person name="Subramanian E."/>
            <person name="Araus A.J."/>
            <person name="Petzold A."/>
            <person name="Susuki M."/>
            <person name="Suzuki K.-i.T."/>
            <person name="Hayashi T."/>
            <person name="Toyoda A."/>
            <person name="Oliveira C."/>
            <person name="Osipova E."/>
            <person name="Leigh N.D."/>
            <person name="Simon A."/>
            <person name="Yun M.H."/>
        </authorList>
    </citation>
    <scope>NUCLEOTIDE SEQUENCE</scope>
    <source>
        <strain evidence="2">20211129_DDA</strain>
        <tissue evidence="2">Liver</tissue>
    </source>
</reference>
<proteinExistence type="predicted"/>
<dbReference type="AlphaFoldDB" id="A0AAV7LIN8"/>
<keyword evidence="3" id="KW-1185">Reference proteome</keyword>
<evidence type="ECO:0000256" key="1">
    <source>
        <dbReference type="SAM" id="MobiDB-lite"/>
    </source>
</evidence>
<accession>A0AAV7LIN8</accession>
<organism evidence="2 3">
    <name type="scientific">Pleurodeles waltl</name>
    <name type="common">Iberian ribbed newt</name>
    <dbReference type="NCBI Taxonomy" id="8319"/>
    <lineage>
        <taxon>Eukaryota</taxon>
        <taxon>Metazoa</taxon>
        <taxon>Chordata</taxon>
        <taxon>Craniata</taxon>
        <taxon>Vertebrata</taxon>
        <taxon>Euteleostomi</taxon>
        <taxon>Amphibia</taxon>
        <taxon>Batrachia</taxon>
        <taxon>Caudata</taxon>
        <taxon>Salamandroidea</taxon>
        <taxon>Salamandridae</taxon>
        <taxon>Pleurodelinae</taxon>
        <taxon>Pleurodeles</taxon>
    </lineage>
</organism>
<gene>
    <name evidence="2" type="ORF">NDU88_000470</name>
</gene>
<dbReference type="EMBL" id="JANPWB010000015">
    <property type="protein sequence ID" value="KAJ1087290.1"/>
    <property type="molecule type" value="Genomic_DNA"/>
</dbReference>
<name>A0AAV7LIN8_PLEWA</name>